<dbReference type="GO" id="GO:0047355">
    <property type="term" value="F:CDP-glycerol glycerophosphotransferase activity"/>
    <property type="evidence" value="ECO:0007669"/>
    <property type="project" value="InterPro"/>
</dbReference>
<dbReference type="InterPro" id="IPR007554">
    <property type="entry name" value="Glycerophosphate_synth"/>
</dbReference>
<dbReference type="PANTHER" id="PTHR37316">
    <property type="entry name" value="TEICHOIC ACID GLYCEROL-PHOSPHATE PRIMASE"/>
    <property type="match status" value="1"/>
</dbReference>
<comment type="subcellular location">
    <subcellularLocation>
        <location evidence="1">Cell membrane</location>
        <topology evidence="1">Peripheral membrane protein</topology>
    </subcellularLocation>
</comment>
<dbReference type="AlphaFoldDB" id="A0AB94IQ75"/>
<organism evidence="8 9">
    <name type="scientific">Neobacillus vireti LMG 21834</name>
    <dbReference type="NCBI Taxonomy" id="1131730"/>
    <lineage>
        <taxon>Bacteria</taxon>
        <taxon>Bacillati</taxon>
        <taxon>Bacillota</taxon>
        <taxon>Bacilli</taxon>
        <taxon>Bacillales</taxon>
        <taxon>Bacillaceae</taxon>
        <taxon>Neobacillus</taxon>
    </lineage>
</organism>
<evidence type="ECO:0000256" key="3">
    <source>
        <dbReference type="ARBA" id="ARBA00022475"/>
    </source>
</evidence>
<dbReference type="Proteomes" id="UP000018877">
    <property type="component" value="Unassembled WGS sequence"/>
</dbReference>
<proteinExistence type="inferred from homology"/>
<keyword evidence="7" id="KW-1133">Transmembrane helix</keyword>
<keyword evidence="3" id="KW-1003">Cell membrane</keyword>
<keyword evidence="5" id="KW-0777">Teichoic acid biosynthesis</keyword>
<keyword evidence="7" id="KW-0812">Transmembrane</keyword>
<evidence type="ECO:0000256" key="6">
    <source>
        <dbReference type="ARBA" id="ARBA00023136"/>
    </source>
</evidence>
<dbReference type="InterPro" id="IPR051612">
    <property type="entry name" value="Teichoic_Acid_Biosynth"/>
</dbReference>
<dbReference type="InterPro" id="IPR043149">
    <property type="entry name" value="TagF_N"/>
</dbReference>
<dbReference type="Gene3D" id="3.40.50.12580">
    <property type="match status" value="1"/>
</dbReference>
<evidence type="ECO:0000313" key="9">
    <source>
        <dbReference type="Proteomes" id="UP000018877"/>
    </source>
</evidence>
<keyword evidence="9" id="KW-1185">Reference proteome</keyword>
<name>A0AB94IQ75_9BACI</name>
<dbReference type="SUPFAM" id="SSF53756">
    <property type="entry name" value="UDP-Glycosyltransferase/glycogen phosphorylase"/>
    <property type="match status" value="1"/>
</dbReference>
<comment type="caution">
    <text evidence="8">The sequence shown here is derived from an EMBL/GenBank/DDBJ whole genome shotgun (WGS) entry which is preliminary data.</text>
</comment>
<evidence type="ECO:0000256" key="1">
    <source>
        <dbReference type="ARBA" id="ARBA00004202"/>
    </source>
</evidence>
<evidence type="ECO:0000256" key="5">
    <source>
        <dbReference type="ARBA" id="ARBA00022944"/>
    </source>
</evidence>
<evidence type="ECO:0000256" key="4">
    <source>
        <dbReference type="ARBA" id="ARBA00022679"/>
    </source>
</evidence>
<dbReference type="PANTHER" id="PTHR37316:SF3">
    <property type="entry name" value="TEICHOIC ACID GLYCEROL-PHOSPHATE TRANSFERASE"/>
    <property type="match status" value="1"/>
</dbReference>
<protein>
    <submittedName>
        <fullName evidence="8">CDP-glycerol:polyglycerol phosphate glycero-phosphotransferase</fullName>
    </submittedName>
</protein>
<keyword evidence="6 7" id="KW-0472">Membrane</keyword>
<evidence type="ECO:0000256" key="2">
    <source>
        <dbReference type="ARBA" id="ARBA00010488"/>
    </source>
</evidence>
<feature type="transmembrane region" description="Helical" evidence="7">
    <location>
        <begin position="6"/>
        <end position="24"/>
    </location>
</feature>
<keyword evidence="4" id="KW-0808">Transferase</keyword>
<dbReference type="GO" id="GO:0005886">
    <property type="term" value="C:plasma membrane"/>
    <property type="evidence" value="ECO:0007669"/>
    <property type="project" value="UniProtKB-SubCell"/>
</dbReference>
<dbReference type="EMBL" id="ALAN01000058">
    <property type="protein sequence ID" value="ETI69162.1"/>
    <property type="molecule type" value="Genomic_DNA"/>
</dbReference>
<reference evidence="8 9" key="1">
    <citation type="journal article" date="2014" name="Environ. Microbiol.">
        <title>The nitrate-ammonifying and nosZ-carrying bacterium Bacillus vireti is a potent source and sink for nitric and nitrous oxide under high nitrate conditions.</title>
        <authorList>
            <person name="Mania D."/>
            <person name="Heylen K."/>
            <person name="van Spanning R.J."/>
            <person name="Frostegard A."/>
        </authorList>
    </citation>
    <scope>NUCLEOTIDE SEQUENCE [LARGE SCALE GENOMIC DNA]</scope>
    <source>
        <strain evidence="8 9">LMG 21834</strain>
    </source>
</reference>
<dbReference type="Gene3D" id="3.40.50.11820">
    <property type="match status" value="1"/>
</dbReference>
<dbReference type="GO" id="GO:0019350">
    <property type="term" value="P:teichoic acid biosynthetic process"/>
    <property type="evidence" value="ECO:0007669"/>
    <property type="project" value="UniProtKB-KW"/>
</dbReference>
<comment type="similarity">
    <text evidence="2">Belongs to the CDP-glycerol glycerophosphotransferase family.</text>
</comment>
<evidence type="ECO:0000313" key="8">
    <source>
        <dbReference type="EMBL" id="ETI69162.1"/>
    </source>
</evidence>
<dbReference type="RefSeq" id="WP_024027937.1">
    <property type="nucleotide sequence ID" value="NZ_ALAN01000058.1"/>
</dbReference>
<dbReference type="Pfam" id="PF04464">
    <property type="entry name" value="Glyphos_transf"/>
    <property type="match status" value="1"/>
</dbReference>
<accession>A0AB94IQ75</accession>
<sequence>MTQLKNFISMLYKIGFILIGFLPVKKKLVIFESFLGKQYSDNPRAIYEYLRKNHPEYKMFWSIDKNYSQKFNKMNIPVVNRFSMKWLFLLPRAEFWVTNSRLPLWFKKPNHTTYLQTWHGTPLKKLASDMKEVHMPETTTENYKENFYKESRRWDFLISPNPYSTSIFQRAFKYDKEILETGYPRNDPLVNNNNIAAINKIKEKLGIPKNKKVILYAPTWRDNEFFERGKYKFTMQLNLEHLQISLSNEYVLLLRLHYLISNRIDIKRYHDFVFDFSNYDDISDLYLVSDILLTDYSSVFFDYLCLKRPIIFYTYDIDTYRDKVRGFYFDYEKDAPGPLVKTTEEVINVIKQISENQFKPSEEVIRFHREFCSLENGVSAEKVVEKVFLERV</sequence>
<dbReference type="InterPro" id="IPR043148">
    <property type="entry name" value="TagF_C"/>
</dbReference>
<evidence type="ECO:0000256" key="7">
    <source>
        <dbReference type="SAM" id="Phobius"/>
    </source>
</evidence>
<gene>
    <name evidence="8" type="ORF">BAVI_08686</name>
</gene>